<keyword evidence="1 4" id="KW-0238">DNA-binding</keyword>
<dbReference type="EMBL" id="LT629772">
    <property type="protein sequence ID" value="SDS76419.1"/>
    <property type="molecule type" value="Genomic_DNA"/>
</dbReference>
<feature type="domain" description="HTH merR-type" evidence="3">
    <location>
        <begin position="4"/>
        <end position="74"/>
    </location>
</feature>
<keyword evidence="5" id="KW-1185">Reference proteome</keyword>
<sequence>MSSRLTISAFARTVGLTPSALRFYDDAGLLAPAAVDERNGYRYYDDDQRRRAVLVRQMRELDVPLTTMRAVLDGSPADAERLLTEHVDLLTGRADRARVELADLLRALRGTDDGLSPSMIGPTTFAIGGPELAGAIRQVAPFAAAPPTTGEPGAGDRLDCLLLDVTAGELTVVGTDRYRLGARSLRVTEFDGPDRRLPVSATRLVAVSDWLRRQRRIRVHYTDAALLITPDHDQPDAADGSTDQAEQRLPVADDHFPDYRRVLDSTAQSAGRHRMIIDRIRLLELISADQTSTVVLQPVAEQVLISRVNDPEVRRLPAVCNGPAERVGFSPTLLASALQSSVGPDVLIELAPGSAAVVRSADDGSFSTLVMPRRLDDQPDPDERPADDVGPA</sequence>
<dbReference type="SMART" id="SM00422">
    <property type="entry name" value="HTH_MERR"/>
    <property type="match status" value="1"/>
</dbReference>
<dbReference type="InterPro" id="IPR046938">
    <property type="entry name" value="DNA_clamp_sf"/>
</dbReference>
<gene>
    <name evidence="4" type="ORF">SAMN04489812_2949</name>
</gene>
<evidence type="ECO:0000313" key="4">
    <source>
        <dbReference type="EMBL" id="SDS76419.1"/>
    </source>
</evidence>
<dbReference type="PANTHER" id="PTHR30204:SF97">
    <property type="entry name" value="MERR FAMILY REGULATORY PROTEIN"/>
    <property type="match status" value="1"/>
</dbReference>
<evidence type="ECO:0000256" key="1">
    <source>
        <dbReference type="ARBA" id="ARBA00023125"/>
    </source>
</evidence>
<proteinExistence type="predicted"/>
<name>A0A1H1UX52_9ACTN</name>
<dbReference type="GO" id="GO:0003700">
    <property type="term" value="F:DNA-binding transcription factor activity"/>
    <property type="evidence" value="ECO:0007669"/>
    <property type="project" value="InterPro"/>
</dbReference>
<accession>A0A1H1UX52</accession>
<dbReference type="SUPFAM" id="SSF46955">
    <property type="entry name" value="Putative DNA-binding domain"/>
    <property type="match status" value="1"/>
</dbReference>
<dbReference type="GO" id="GO:0003677">
    <property type="term" value="F:DNA binding"/>
    <property type="evidence" value="ECO:0007669"/>
    <property type="project" value="UniProtKB-KW"/>
</dbReference>
<evidence type="ECO:0000313" key="5">
    <source>
        <dbReference type="Proteomes" id="UP000199103"/>
    </source>
</evidence>
<dbReference type="PROSITE" id="PS50937">
    <property type="entry name" value="HTH_MERR_2"/>
    <property type="match status" value="1"/>
</dbReference>
<protein>
    <submittedName>
        <fullName evidence="4">DNA-binding transcriptional regulator, MerR family</fullName>
    </submittedName>
</protein>
<dbReference type="Proteomes" id="UP000199103">
    <property type="component" value="Chromosome I"/>
</dbReference>
<dbReference type="Gene3D" id="3.10.150.10">
    <property type="entry name" value="DNA Polymerase III, subunit A, domain 2"/>
    <property type="match status" value="2"/>
</dbReference>
<evidence type="ECO:0000256" key="2">
    <source>
        <dbReference type="SAM" id="MobiDB-lite"/>
    </source>
</evidence>
<organism evidence="4 5">
    <name type="scientific">Microlunatus soli</name>
    <dbReference type="NCBI Taxonomy" id="630515"/>
    <lineage>
        <taxon>Bacteria</taxon>
        <taxon>Bacillati</taxon>
        <taxon>Actinomycetota</taxon>
        <taxon>Actinomycetes</taxon>
        <taxon>Propionibacteriales</taxon>
        <taxon>Propionibacteriaceae</taxon>
        <taxon>Microlunatus</taxon>
    </lineage>
</organism>
<dbReference type="Gene3D" id="1.10.1660.10">
    <property type="match status" value="1"/>
</dbReference>
<dbReference type="PROSITE" id="PS00552">
    <property type="entry name" value="HTH_MERR_1"/>
    <property type="match status" value="1"/>
</dbReference>
<dbReference type="STRING" id="630515.SAMN04489812_2949"/>
<dbReference type="InterPro" id="IPR000551">
    <property type="entry name" value="MerR-type_HTH_dom"/>
</dbReference>
<dbReference type="InterPro" id="IPR047057">
    <property type="entry name" value="MerR_fam"/>
</dbReference>
<feature type="region of interest" description="Disordered" evidence="2">
    <location>
        <begin position="370"/>
        <end position="392"/>
    </location>
</feature>
<evidence type="ECO:0000259" key="3">
    <source>
        <dbReference type="PROSITE" id="PS50937"/>
    </source>
</evidence>
<dbReference type="AlphaFoldDB" id="A0A1H1UX52"/>
<dbReference type="PANTHER" id="PTHR30204">
    <property type="entry name" value="REDOX-CYCLING DRUG-SENSING TRANSCRIPTIONAL ACTIVATOR SOXR"/>
    <property type="match status" value="1"/>
</dbReference>
<dbReference type="InterPro" id="IPR009061">
    <property type="entry name" value="DNA-bd_dom_put_sf"/>
</dbReference>
<feature type="region of interest" description="Disordered" evidence="2">
    <location>
        <begin position="230"/>
        <end position="251"/>
    </location>
</feature>
<reference evidence="4 5" key="1">
    <citation type="submission" date="2016-10" db="EMBL/GenBank/DDBJ databases">
        <authorList>
            <person name="de Groot N.N."/>
        </authorList>
    </citation>
    <scope>NUCLEOTIDE SEQUENCE [LARGE SCALE GENOMIC DNA]</scope>
    <source>
        <strain evidence="4 5">DSM 21800</strain>
    </source>
</reference>
<feature type="compositionally biased region" description="Basic and acidic residues" evidence="2">
    <location>
        <begin position="373"/>
        <end position="392"/>
    </location>
</feature>
<dbReference type="Pfam" id="PF13411">
    <property type="entry name" value="MerR_1"/>
    <property type="match status" value="1"/>
</dbReference>
<dbReference type="SUPFAM" id="SSF55979">
    <property type="entry name" value="DNA clamp"/>
    <property type="match status" value="2"/>
</dbReference>